<name>A0A3D8Y3G1_9BACT</name>
<organism evidence="1 2">
    <name type="scientific">Dyadobacter luteus</name>
    <dbReference type="NCBI Taxonomy" id="2259619"/>
    <lineage>
        <taxon>Bacteria</taxon>
        <taxon>Pseudomonadati</taxon>
        <taxon>Bacteroidota</taxon>
        <taxon>Cytophagia</taxon>
        <taxon>Cytophagales</taxon>
        <taxon>Spirosomataceae</taxon>
        <taxon>Dyadobacter</taxon>
    </lineage>
</organism>
<comment type="caution">
    <text evidence="1">The sequence shown here is derived from an EMBL/GenBank/DDBJ whole genome shotgun (WGS) entry which is preliminary data.</text>
</comment>
<dbReference type="EMBL" id="QNUL01000038">
    <property type="protein sequence ID" value="REA56521.1"/>
    <property type="molecule type" value="Genomic_DNA"/>
</dbReference>
<gene>
    <name evidence="1" type="ORF">DSL64_26760</name>
</gene>
<proteinExistence type="predicted"/>
<dbReference type="AlphaFoldDB" id="A0A3D8Y3G1"/>
<evidence type="ECO:0000313" key="1">
    <source>
        <dbReference type="EMBL" id="REA56521.1"/>
    </source>
</evidence>
<accession>A0A3D8Y3G1</accession>
<reference evidence="1 2" key="1">
    <citation type="submission" date="2018-07" db="EMBL/GenBank/DDBJ databases">
        <title>Dyadobacter roseus sp. nov., isolated from rose rhizosphere soil.</title>
        <authorList>
            <person name="Chen L."/>
        </authorList>
    </citation>
    <scope>NUCLEOTIDE SEQUENCE [LARGE SCALE GENOMIC DNA]</scope>
    <source>
        <strain evidence="1 2">RS19</strain>
    </source>
</reference>
<sequence>MTSILVKQEHYLNSIKYEIGKKWDSLFRTAEQVAKGTLIPSPDYCKSGVAESIIELTLTEKIGEASVEALSA</sequence>
<evidence type="ECO:0000313" key="2">
    <source>
        <dbReference type="Proteomes" id="UP000256373"/>
    </source>
</evidence>
<protein>
    <submittedName>
        <fullName evidence="1">Uncharacterized protein</fullName>
    </submittedName>
</protein>
<dbReference type="Proteomes" id="UP000256373">
    <property type="component" value="Unassembled WGS sequence"/>
</dbReference>
<keyword evidence="2" id="KW-1185">Reference proteome</keyword>